<dbReference type="FunFam" id="3.40.50.2300:FF:000001">
    <property type="entry name" value="DNA-binding response regulator PhoB"/>
    <property type="match status" value="1"/>
</dbReference>
<dbReference type="Gene3D" id="3.40.50.2300">
    <property type="match status" value="1"/>
</dbReference>
<evidence type="ECO:0000259" key="9">
    <source>
        <dbReference type="PROSITE" id="PS51755"/>
    </source>
</evidence>
<evidence type="ECO:0000256" key="1">
    <source>
        <dbReference type="ARBA" id="ARBA00022553"/>
    </source>
</evidence>
<feature type="modified residue" description="4-aspartylphosphate" evidence="6">
    <location>
        <position position="53"/>
    </location>
</feature>
<dbReference type="InterPro" id="IPR001789">
    <property type="entry name" value="Sig_transdc_resp-reg_receiver"/>
</dbReference>
<keyword evidence="3" id="KW-0805">Transcription regulation</keyword>
<evidence type="ECO:0000256" key="3">
    <source>
        <dbReference type="ARBA" id="ARBA00023015"/>
    </source>
</evidence>
<evidence type="ECO:0000256" key="2">
    <source>
        <dbReference type="ARBA" id="ARBA00023012"/>
    </source>
</evidence>
<dbReference type="InterPro" id="IPR011006">
    <property type="entry name" value="CheY-like_superfamily"/>
</dbReference>
<keyword evidence="2" id="KW-0902">Two-component regulatory system</keyword>
<evidence type="ECO:0000256" key="6">
    <source>
        <dbReference type="PROSITE-ProRule" id="PRU00169"/>
    </source>
</evidence>
<sequence length="228" mass="26330">MAFEVLVVEDQKDISGIVEKYLEKSGYIVTVAENGFKALEIFGEKPFRLVILDVMMPGIDGFEVLSELRKFSNIPVLMLTAKESEVDRIKGFDLGADDYVVKPFSPRELVRRVDAIIRRTYGQNEEKRLKAGEIEIYLDSMRAFIGGKEIELTTAEFSILFVFMENENVVLSREQIIQKSFGHSYEGMDRNIDSYIKRLRQKIEDNPRSPEYIVTKYGAGYLFRRKEV</sequence>
<dbReference type="Pfam" id="PF00486">
    <property type="entry name" value="Trans_reg_C"/>
    <property type="match status" value="1"/>
</dbReference>
<dbReference type="RefSeq" id="WP_071061390.1">
    <property type="nucleotide sequence ID" value="NZ_MKIE01000002.1"/>
</dbReference>
<keyword evidence="5" id="KW-0804">Transcription</keyword>
<accession>A0A1S1V9C7</accession>
<dbReference type="GO" id="GO:0032993">
    <property type="term" value="C:protein-DNA complex"/>
    <property type="evidence" value="ECO:0007669"/>
    <property type="project" value="TreeGrafter"/>
</dbReference>
<evidence type="ECO:0000259" key="8">
    <source>
        <dbReference type="PROSITE" id="PS50110"/>
    </source>
</evidence>
<proteinExistence type="predicted"/>
<feature type="domain" description="Response regulatory" evidence="8">
    <location>
        <begin position="4"/>
        <end position="117"/>
    </location>
</feature>
<feature type="DNA-binding region" description="OmpR/PhoB-type" evidence="7">
    <location>
        <begin position="126"/>
        <end position="225"/>
    </location>
</feature>
<organism evidence="10 11">
    <name type="scientific">Andreesenia angusta</name>
    <dbReference type="NCBI Taxonomy" id="39480"/>
    <lineage>
        <taxon>Bacteria</taxon>
        <taxon>Bacillati</taxon>
        <taxon>Bacillota</taxon>
        <taxon>Tissierellia</taxon>
        <taxon>Tissierellales</taxon>
        <taxon>Gottschalkiaceae</taxon>
        <taxon>Andreesenia</taxon>
    </lineage>
</organism>
<dbReference type="GO" id="GO:0005829">
    <property type="term" value="C:cytosol"/>
    <property type="evidence" value="ECO:0007669"/>
    <property type="project" value="TreeGrafter"/>
</dbReference>
<dbReference type="EMBL" id="MKIE01000002">
    <property type="protein sequence ID" value="OHW62727.1"/>
    <property type="molecule type" value="Genomic_DNA"/>
</dbReference>
<dbReference type="InterPro" id="IPR001867">
    <property type="entry name" value="OmpR/PhoB-type_DNA-bd"/>
</dbReference>
<dbReference type="InterPro" id="IPR036388">
    <property type="entry name" value="WH-like_DNA-bd_sf"/>
</dbReference>
<dbReference type="PROSITE" id="PS50110">
    <property type="entry name" value="RESPONSE_REGULATORY"/>
    <property type="match status" value="1"/>
</dbReference>
<dbReference type="GO" id="GO:0006355">
    <property type="term" value="P:regulation of DNA-templated transcription"/>
    <property type="evidence" value="ECO:0007669"/>
    <property type="project" value="InterPro"/>
</dbReference>
<feature type="domain" description="OmpR/PhoB-type" evidence="9">
    <location>
        <begin position="126"/>
        <end position="225"/>
    </location>
</feature>
<dbReference type="GO" id="GO:0000156">
    <property type="term" value="F:phosphorelay response regulator activity"/>
    <property type="evidence" value="ECO:0007669"/>
    <property type="project" value="TreeGrafter"/>
</dbReference>
<dbReference type="PANTHER" id="PTHR48111:SF73">
    <property type="entry name" value="ALKALINE PHOSPHATASE SYNTHESIS TRANSCRIPTIONAL REGULATORY PROTEIN PHOP"/>
    <property type="match status" value="1"/>
</dbReference>
<comment type="caution">
    <text evidence="10">The sequence shown here is derived from an EMBL/GenBank/DDBJ whole genome shotgun (WGS) entry which is preliminary data.</text>
</comment>
<protein>
    <submittedName>
        <fullName evidence="10">Transcriptional regulatory protein WalR</fullName>
    </submittedName>
</protein>
<keyword evidence="1 6" id="KW-0597">Phosphoprotein</keyword>
<dbReference type="CDD" id="cd00383">
    <property type="entry name" value="trans_reg_C"/>
    <property type="match status" value="1"/>
</dbReference>
<keyword evidence="11" id="KW-1185">Reference proteome</keyword>
<dbReference type="GO" id="GO:0000976">
    <property type="term" value="F:transcription cis-regulatory region binding"/>
    <property type="evidence" value="ECO:0007669"/>
    <property type="project" value="TreeGrafter"/>
</dbReference>
<gene>
    <name evidence="10" type="primary">walR_1</name>
    <name evidence="10" type="ORF">EUAN_05110</name>
</gene>
<dbReference type="Gene3D" id="6.10.250.690">
    <property type="match status" value="1"/>
</dbReference>
<dbReference type="Proteomes" id="UP000180254">
    <property type="component" value="Unassembled WGS sequence"/>
</dbReference>
<dbReference type="InterPro" id="IPR039420">
    <property type="entry name" value="WalR-like"/>
</dbReference>
<reference evidence="10 11" key="1">
    <citation type="submission" date="2016-09" db="EMBL/GenBank/DDBJ databases">
        <title>Genome sequence of Eubacterium angustum.</title>
        <authorList>
            <person name="Poehlein A."/>
            <person name="Daniel R."/>
        </authorList>
    </citation>
    <scope>NUCLEOTIDE SEQUENCE [LARGE SCALE GENOMIC DNA]</scope>
    <source>
        <strain evidence="10 11">DSM 1989</strain>
    </source>
</reference>
<dbReference type="PANTHER" id="PTHR48111">
    <property type="entry name" value="REGULATOR OF RPOS"/>
    <property type="match status" value="1"/>
</dbReference>
<evidence type="ECO:0000256" key="5">
    <source>
        <dbReference type="ARBA" id="ARBA00023163"/>
    </source>
</evidence>
<evidence type="ECO:0000256" key="4">
    <source>
        <dbReference type="ARBA" id="ARBA00023125"/>
    </source>
</evidence>
<evidence type="ECO:0000313" key="10">
    <source>
        <dbReference type="EMBL" id="OHW62727.1"/>
    </source>
</evidence>
<dbReference type="CDD" id="cd17574">
    <property type="entry name" value="REC_OmpR"/>
    <property type="match status" value="1"/>
</dbReference>
<dbReference type="AlphaFoldDB" id="A0A1S1V9C7"/>
<dbReference type="SMART" id="SM00448">
    <property type="entry name" value="REC"/>
    <property type="match status" value="1"/>
</dbReference>
<dbReference type="SMART" id="SM00862">
    <property type="entry name" value="Trans_reg_C"/>
    <property type="match status" value="1"/>
</dbReference>
<name>A0A1S1V9C7_9FIRM</name>
<dbReference type="Pfam" id="PF00072">
    <property type="entry name" value="Response_reg"/>
    <property type="match status" value="1"/>
</dbReference>
<dbReference type="STRING" id="39480.EUAN_05110"/>
<dbReference type="OrthoDB" id="9802426at2"/>
<dbReference type="PROSITE" id="PS51755">
    <property type="entry name" value="OMPR_PHOB"/>
    <property type="match status" value="1"/>
</dbReference>
<evidence type="ECO:0000256" key="7">
    <source>
        <dbReference type="PROSITE-ProRule" id="PRU01091"/>
    </source>
</evidence>
<keyword evidence="4 7" id="KW-0238">DNA-binding</keyword>
<evidence type="ECO:0000313" key="11">
    <source>
        <dbReference type="Proteomes" id="UP000180254"/>
    </source>
</evidence>
<dbReference type="Gene3D" id="1.10.10.10">
    <property type="entry name" value="Winged helix-like DNA-binding domain superfamily/Winged helix DNA-binding domain"/>
    <property type="match status" value="1"/>
</dbReference>
<dbReference type="SUPFAM" id="SSF52172">
    <property type="entry name" value="CheY-like"/>
    <property type="match status" value="1"/>
</dbReference>